<dbReference type="RefSeq" id="WP_215239292.1">
    <property type="nucleotide sequence ID" value="NZ_CAJRAF010000002.1"/>
</dbReference>
<name>A0A916NCF4_9BACT</name>
<keyword evidence="3" id="KW-1185">Reference proteome</keyword>
<dbReference type="AlphaFoldDB" id="A0A916NCF4"/>
<keyword evidence="1" id="KW-0175">Coiled coil</keyword>
<sequence>MKEIMNRFVDWINEKGGPTPVAIAIGKTPQSFYNYTNRGSKPNMQIFALLANKFDDFDSTYILTGKKSEHPVEELKKKVMELEAERNAVQSMYKEALRNEALLGKGKGVSNHPQVDRPGSSEKLTSIVRKNIGIANLSSLSFALKNSRPN</sequence>
<dbReference type="EMBL" id="CAJRAF010000002">
    <property type="protein sequence ID" value="CAG5001620.1"/>
    <property type="molecule type" value="Genomic_DNA"/>
</dbReference>
<reference evidence="2" key="1">
    <citation type="submission" date="2021-04" db="EMBL/GenBank/DDBJ databases">
        <authorList>
            <person name="Rodrigo-Torres L."/>
            <person name="Arahal R. D."/>
            <person name="Lucena T."/>
        </authorList>
    </citation>
    <scope>NUCLEOTIDE SEQUENCE</scope>
    <source>
        <strain evidence="2">CECT 9275</strain>
    </source>
</reference>
<evidence type="ECO:0000313" key="3">
    <source>
        <dbReference type="Proteomes" id="UP000680038"/>
    </source>
</evidence>
<proteinExistence type="predicted"/>
<evidence type="ECO:0000313" key="2">
    <source>
        <dbReference type="EMBL" id="CAG5001620.1"/>
    </source>
</evidence>
<evidence type="ECO:0000256" key="1">
    <source>
        <dbReference type="SAM" id="Coils"/>
    </source>
</evidence>
<protein>
    <submittedName>
        <fullName evidence="2">Uncharacterized protein</fullName>
    </submittedName>
</protein>
<organism evidence="2 3">
    <name type="scientific">Dyadobacter helix</name>
    <dbReference type="NCBI Taxonomy" id="2822344"/>
    <lineage>
        <taxon>Bacteria</taxon>
        <taxon>Pseudomonadati</taxon>
        <taxon>Bacteroidota</taxon>
        <taxon>Cytophagia</taxon>
        <taxon>Cytophagales</taxon>
        <taxon>Spirosomataceae</taxon>
        <taxon>Dyadobacter</taxon>
    </lineage>
</organism>
<dbReference type="Proteomes" id="UP000680038">
    <property type="component" value="Unassembled WGS sequence"/>
</dbReference>
<comment type="caution">
    <text evidence="2">The sequence shown here is derived from an EMBL/GenBank/DDBJ whole genome shotgun (WGS) entry which is preliminary data.</text>
</comment>
<feature type="coiled-coil region" evidence="1">
    <location>
        <begin position="72"/>
        <end position="99"/>
    </location>
</feature>
<gene>
    <name evidence="2" type="ORF">DYBT9275_02705</name>
</gene>
<accession>A0A916NCF4</accession>